<feature type="compositionally biased region" description="Low complexity" evidence="1">
    <location>
        <begin position="664"/>
        <end position="686"/>
    </location>
</feature>
<proteinExistence type="predicted"/>
<feature type="compositionally biased region" description="Polar residues" evidence="1">
    <location>
        <begin position="88"/>
        <end position="109"/>
    </location>
</feature>
<feature type="region of interest" description="Disordered" evidence="1">
    <location>
        <begin position="414"/>
        <end position="438"/>
    </location>
</feature>
<protein>
    <submittedName>
        <fullName evidence="3">PPE family protein, nonfunctional</fullName>
    </submittedName>
</protein>
<feature type="compositionally biased region" description="Polar residues" evidence="1">
    <location>
        <begin position="133"/>
        <end position="151"/>
    </location>
</feature>
<feature type="region of interest" description="Disordered" evidence="1">
    <location>
        <begin position="178"/>
        <end position="214"/>
    </location>
</feature>
<evidence type="ECO:0000313" key="4">
    <source>
        <dbReference type="Proteomes" id="UP000034543"/>
    </source>
</evidence>
<evidence type="ECO:0000313" key="3">
    <source>
        <dbReference type="EMBL" id="KKS84160.1"/>
    </source>
</evidence>
<feature type="region of interest" description="Disordered" evidence="1">
    <location>
        <begin position="229"/>
        <end position="252"/>
    </location>
</feature>
<feature type="compositionally biased region" description="Low complexity" evidence="1">
    <location>
        <begin position="76"/>
        <end position="87"/>
    </location>
</feature>
<dbReference type="Proteomes" id="UP000034543">
    <property type="component" value="Unassembled WGS sequence"/>
</dbReference>
<feature type="region of interest" description="Disordered" evidence="1">
    <location>
        <begin position="650"/>
        <end position="686"/>
    </location>
</feature>
<accession>A0A0G1CEN0</accession>
<comment type="caution">
    <text evidence="3">The sequence shown here is derived from an EMBL/GenBank/DDBJ whole genome shotgun (WGS) entry which is preliminary data.</text>
</comment>
<gene>
    <name evidence="3" type="ORF">UV59_C0026G0010</name>
</gene>
<dbReference type="EMBL" id="LCFB01000026">
    <property type="protein sequence ID" value="KKS84160.1"/>
    <property type="molecule type" value="Genomic_DNA"/>
</dbReference>
<name>A0A0G1CEN0_9BACT</name>
<feature type="compositionally biased region" description="Low complexity" evidence="1">
    <location>
        <begin position="187"/>
        <end position="214"/>
    </location>
</feature>
<dbReference type="STRING" id="1618436.UV59_C0026G0010"/>
<feature type="region of interest" description="Disordered" evidence="1">
    <location>
        <begin position="33"/>
        <end position="165"/>
    </location>
</feature>
<keyword evidence="2" id="KW-0732">Signal</keyword>
<feature type="signal peptide" evidence="2">
    <location>
        <begin position="1"/>
        <end position="28"/>
    </location>
</feature>
<organism evidence="3 4">
    <name type="scientific">Candidatus Gottesmanbacteria bacterium GW2011_GWA1_43_11</name>
    <dbReference type="NCBI Taxonomy" id="1618436"/>
    <lineage>
        <taxon>Bacteria</taxon>
        <taxon>Candidatus Gottesmaniibacteriota</taxon>
    </lineage>
</organism>
<feature type="compositionally biased region" description="Pro residues" evidence="1">
    <location>
        <begin position="44"/>
        <end position="62"/>
    </location>
</feature>
<feature type="chain" id="PRO_5002536325" evidence="2">
    <location>
        <begin position="29"/>
        <end position="777"/>
    </location>
</feature>
<feature type="compositionally biased region" description="Low complexity" evidence="1">
    <location>
        <begin position="118"/>
        <end position="132"/>
    </location>
</feature>
<reference evidence="3 4" key="1">
    <citation type="journal article" date="2015" name="Nature">
        <title>rRNA introns, odd ribosomes, and small enigmatic genomes across a large radiation of phyla.</title>
        <authorList>
            <person name="Brown C.T."/>
            <person name="Hug L.A."/>
            <person name="Thomas B.C."/>
            <person name="Sharon I."/>
            <person name="Castelle C.J."/>
            <person name="Singh A."/>
            <person name="Wilkins M.J."/>
            <person name="Williams K.H."/>
            <person name="Banfield J.F."/>
        </authorList>
    </citation>
    <scope>NUCLEOTIDE SEQUENCE [LARGE SCALE GENOMIC DNA]</scope>
</reference>
<evidence type="ECO:0000256" key="1">
    <source>
        <dbReference type="SAM" id="MobiDB-lite"/>
    </source>
</evidence>
<evidence type="ECO:0000256" key="2">
    <source>
        <dbReference type="SAM" id="SignalP"/>
    </source>
</evidence>
<sequence length="777" mass="77833">MQKLIFKTVTILTIIALTLAPFKTVALAQIPPAPPQAPSAPSAPSAPTPPAPPAPPQPPSAPSAPEAPTAPPAAPEAPTAPSAPTATNTDTTPVNQDTNPTSQDGQSTNAEHHGNTGGETNTGTSTESTSNSDATVAETNTQGQTSGAQDSSHGDGDPIITTGDANSSAILTNSANTNLSGSGSGSSGDINVGNQGNGSGSTNSGTVNTDNSSDTVQINDAQVSNDLNLQSVSGDNESSYNVGSSSITTGDANTTATVINGVNTNTDGVSVIEFNIDDTHTGDIVLAFPETSGCTATVCGTNGTISAQNTGNGSDSTNTTGVTVDGSDNTFQQNTADVTNDLLLVADSGTNETSHNTGGDNSITTGDANVVATVGNFVNNNISGAGEVLIAVVNIFGDLIGDILLPESSLAQSGGTTVVNSGNGSDSTNTGNVTIDNSQNTTQTNLATIQNNLDVIANTGDNEAIKNTAGFANGDNVIDSGDASVDVNVVNIANSNVLGDDVWWLVFVNDASGNWVGRILGSPDGATMAGSAGTEFIMSPDGTILAQNTGNGSGSTNTTDVNVDNSSTTTQQNTANVTNNLSLVANTGNNQASYNTGGSNSITTGNANVMANIMNFVNNNFAGGKVMISIVNVFGSWLGDFVTPGHEAEIAQNTGGTGVNTGESHSSSNDNNDSNSDANNSSENDSQGSVIAMAAGTVATTGNAYANVNTGSGTTTNLVAGAIYEDNTITVPENPAMVASTTTLPAWFWRLFAAVVGLAIIKKGIQTLKARNTAHAL</sequence>
<dbReference type="AlphaFoldDB" id="A0A0G1CEN0"/>